<dbReference type="eggNOG" id="COG5078">
    <property type="taxonomic scope" value="Bacteria"/>
</dbReference>
<dbReference type="EMBL" id="CP001848">
    <property type="protein sequence ID" value="ADB18798.1"/>
    <property type="molecule type" value="Genomic_DNA"/>
</dbReference>
<dbReference type="InterPro" id="IPR000608">
    <property type="entry name" value="UBC"/>
</dbReference>
<evidence type="ECO:0000313" key="4">
    <source>
        <dbReference type="Proteomes" id="UP000001887"/>
    </source>
</evidence>
<organism evidence="3 4">
    <name type="scientific">Pirellula staleyi (strain ATCC 27377 / DSM 6068 / ICPB 4128)</name>
    <name type="common">Pirella staleyi</name>
    <dbReference type="NCBI Taxonomy" id="530564"/>
    <lineage>
        <taxon>Bacteria</taxon>
        <taxon>Pseudomonadati</taxon>
        <taxon>Planctomycetota</taxon>
        <taxon>Planctomycetia</taxon>
        <taxon>Pirellulales</taxon>
        <taxon>Pirellulaceae</taxon>
        <taxon>Pirellula</taxon>
    </lineage>
</organism>
<proteinExistence type="predicted"/>
<protein>
    <submittedName>
        <fullName evidence="3">Ubiquitin-conjugating protein E2</fullName>
    </submittedName>
</protein>
<feature type="region of interest" description="Disordered" evidence="1">
    <location>
        <begin position="164"/>
        <end position="189"/>
    </location>
</feature>
<dbReference type="CDD" id="cd00195">
    <property type="entry name" value="UBCc_UEV"/>
    <property type="match status" value="1"/>
</dbReference>
<dbReference type="SUPFAM" id="SSF54495">
    <property type="entry name" value="UBC-like"/>
    <property type="match status" value="1"/>
</dbReference>
<dbReference type="HOGENOM" id="CLU_1292943_0_0_0"/>
<dbReference type="STRING" id="530564.Psta_4148"/>
<dbReference type="AlphaFoldDB" id="D2R365"/>
<feature type="compositionally biased region" description="Pro residues" evidence="1">
    <location>
        <begin position="212"/>
        <end position="235"/>
    </location>
</feature>
<evidence type="ECO:0000259" key="2">
    <source>
        <dbReference type="PROSITE" id="PS50127"/>
    </source>
</evidence>
<dbReference type="InterPro" id="IPR016135">
    <property type="entry name" value="UBQ-conjugating_enzyme/RWD"/>
</dbReference>
<reference evidence="3 4" key="1">
    <citation type="journal article" date="2009" name="Stand. Genomic Sci.">
        <title>Complete genome sequence of Pirellula staleyi type strain (ATCC 27377).</title>
        <authorList>
            <person name="Clum A."/>
            <person name="Tindall B.J."/>
            <person name="Sikorski J."/>
            <person name="Ivanova N."/>
            <person name="Mavrommatis K."/>
            <person name="Lucas S."/>
            <person name="Glavina del Rio T."/>
            <person name="Nolan M."/>
            <person name="Chen F."/>
            <person name="Tice H."/>
            <person name="Pitluck S."/>
            <person name="Cheng J.F."/>
            <person name="Chertkov O."/>
            <person name="Brettin T."/>
            <person name="Han C."/>
            <person name="Detter J.C."/>
            <person name="Kuske C."/>
            <person name="Bruce D."/>
            <person name="Goodwin L."/>
            <person name="Ovchinikova G."/>
            <person name="Pati A."/>
            <person name="Mikhailova N."/>
            <person name="Chen A."/>
            <person name="Palaniappan K."/>
            <person name="Land M."/>
            <person name="Hauser L."/>
            <person name="Chang Y.J."/>
            <person name="Jeffries C.D."/>
            <person name="Chain P."/>
            <person name="Rohde M."/>
            <person name="Goker M."/>
            <person name="Bristow J."/>
            <person name="Eisen J.A."/>
            <person name="Markowitz V."/>
            <person name="Hugenholtz P."/>
            <person name="Kyrpides N.C."/>
            <person name="Klenk H.P."/>
            <person name="Lapidus A."/>
        </authorList>
    </citation>
    <scope>NUCLEOTIDE SEQUENCE [LARGE SCALE GENOMIC DNA]</scope>
    <source>
        <strain evidence="4">ATCC 27377 / DSM 6068 / ICPB 4128</strain>
    </source>
</reference>
<dbReference type="OrthoDB" id="5428193at2"/>
<feature type="compositionally biased region" description="Low complexity" evidence="1">
    <location>
        <begin position="175"/>
        <end position="189"/>
    </location>
</feature>
<dbReference type="Proteomes" id="UP000001887">
    <property type="component" value="Chromosome"/>
</dbReference>
<dbReference type="Gene3D" id="3.10.110.10">
    <property type="entry name" value="Ubiquitin Conjugating Enzyme"/>
    <property type="match status" value="1"/>
</dbReference>
<dbReference type="PROSITE" id="PS50127">
    <property type="entry name" value="UBC_2"/>
    <property type="match status" value="1"/>
</dbReference>
<evidence type="ECO:0000256" key="1">
    <source>
        <dbReference type="SAM" id="MobiDB-lite"/>
    </source>
</evidence>
<name>D2R365_PIRSD</name>
<dbReference type="KEGG" id="psl:Psta_4148"/>
<keyword evidence="4" id="KW-1185">Reference proteome</keyword>
<feature type="region of interest" description="Disordered" evidence="1">
    <location>
        <begin position="201"/>
        <end position="255"/>
    </location>
</feature>
<feature type="domain" description="UBC core" evidence="2">
    <location>
        <begin position="5"/>
        <end position="166"/>
    </location>
</feature>
<sequence>MRESPRQRRLASDHRLLTQLAADSSIFRFEATGNPPEYYVLRFHGRGAYRPDPAQAPRLLAVHEVHVRLGASYPRSMPELSWKSPVFHPNISAGGIVCLGGYGKHWVPSLMLDELCTMLWDMIRYENYDPNSPYNREAALWSKSQGPGILPLDPRPLRDLVASREAATHQPPPSTAQRPAAAAPTSSAVQAEIVPAAEEEGLFFIDDAEPAGPAPVAGPFPPRRAAPTRPPVPPPRRAESSRPPSPPADDGIEFV</sequence>
<evidence type="ECO:0000313" key="3">
    <source>
        <dbReference type="EMBL" id="ADB18798.1"/>
    </source>
</evidence>
<accession>D2R365</accession>
<dbReference type="Pfam" id="PF00179">
    <property type="entry name" value="UQ_con"/>
    <property type="match status" value="1"/>
</dbReference>
<gene>
    <name evidence="3" type="ordered locus">Psta_4148</name>
</gene>